<evidence type="ECO:0000313" key="1">
    <source>
        <dbReference type="EMBL" id="GAA3721522.1"/>
    </source>
</evidence>
<name>A0ABP7EQF4_9MICO</name>
<keyword evidence="2" id="KW-1185">Reference proteome</keyword>
<gene>
    <name evidence="1" type="ORF">GCM10022399_42360</name>
</gene>
<comment type="caution">
    <text evidence="1">The sequence shown here is derived from an EMBL/GenBank/DDBJ whole genome shotgun (WGS) entry which is preliminary data.</text>
</comment>
<reference evidence="2" key="1">
    <citation type="journal article" date="2019" name="Int. J. Syst. Evol. Microbiol.">
        <title>The Global Catalogue of Microorganisms (GCM) 10K type strain sequencing project: providing services to taxonomists for standard genome sequencing and annotation.</title>
        <authorList>
            <consortium name="The Broad Institute Genomics Platform"/>
            <consortium name="The Broad Institute Genome Sequencing Center for Infectious Disease"/>
            <person name="Wu L."/>
            <person name="Ma J."/>
        </authorList>
    </citation>
    <scope>NUCLEOTIDE SEQUENCE [LARGE SCALE GENOMIC DNA]</scope>
    <source>
        <strain evidence="2">JCM 17125</strain>
    </source>
</reference>
<organism evidence="1 2">
    <name type="scientific">Terrabacter ginsenosidimutans</name>
    <dbReference type="NCBI Taxonomy" id="490575"/>
    <lineage>
        <taxon>Bacteria</taxon>
        <taxon>Bacillati</taxon>
        <taxon>Actinomycetota</taxon>
        <taxon>Actinomycetes</taxon>
        <taxon>Micrococcales</taxon>
        <taxon>Intrasporangiaceae</taxon>
        <taxon>Terrabacter</taxon>
    </lineage>
</organism>
<accession>A0ABP7EQF4</accession>
<dbReference type="Proteomes" id="UP001501468">
    <property type="component" value="Unassembled WGS sequence"/>
</dbReference>
<proteinExistence type="predicted"/>
<evidence type="ECO:0000313" key="2">
    <source>
        <dbReference type="Proteomes" id="UP001501468"/>
    </source>
</evidence>
<protein>
    <submittedName>
        <fullName evidence="1">Uncharacterized protein</fullName>
    </submittedName>
</protein>
<dbReference type="EMBL" id="BAABDC010000013">
    <property type="protein sequence ID" value="GAA3721522.1"/>
    <property type="molecule type" value="Genomic_DNA"/>
</dbReference>
<sequence length="119" mass="12823">MHGRLTIDEAQALPEVTTAAERLALWQAGVGGTDWLHALVDANRAIMTAVNGYPSIYYALAADVIPQLEAPPHANATWHFDVGDIIDPHWVGRGPEVDASAAAACAPNEWLLVQVWDES</sequence>